<dbReference type="EMBL" id="CP054706">
    <property type="protein sequence ID" value="QQK79617.1"/>
    <property type="molecule type" value="Genomic_DNA"/>
</dbReference>
<dbReference type="RefSeq" id="WP_200089513.1">
    <property type="nucleotide sequence ID" value="NZ_CP054706.1"/>
</dbReference>
<evidence type="ECO:0000313" key="2">
    <source>
        <dbReference type="Proteomes" id="UP000595349"/>
    </source>
</evidence>
<sequence>MKENESIAWHPSFAAALQLELQAYAGELEFLEEYQLTSEPLKVDVLILKDRQMPIHKNIGKSFGIIILLNINRPEIISRLMTFTRQWHTCICIKTWVAKAQTRSMSAR</sequence>
<evidence type="ECO:0000313" key="1">
    <source>
        <dbReference type="EMBL" id="QQK79617.1"/>
    </source>
</evidence>
<reference evidence="1 2" key="1">
    <citation type="submission" date="2020-06" db="EMBL/GenBank/DDBJ databases">
        <title>Genomic analysis of Salicibibacter sp. NKC21-4.</title>
        <authorList>
            <person name="Oh Y.J."/>
        </authorList>
    </citation>
    <scope>NUCLEOTIDE SEQUENCE [LARGE SCALE GENOMIC DNA]</scope>
    <source>
        <strain evidence="1 2">NKC21-4</strain>
    </source>
</reference>
<keyword evidence="2" id="KW-1185">Reference proteome</keyword>
<organism evidence="1 2">
    <name type="scientific">Salicibibacter cibi</name>
    <dbReference type="NCBI Taxonomy" id="2743001"/>
    <lineage>
        <taxon>Bacteria</taxon>
        <taxon>Bacillati</taxon>
        <taxon>Bacillota</taxon>
        <taxon>Bacilli</taxon>
        <taxon>Bacillales</taxon>
        <taxon>Bacillaceae</taxon>
        <taxon>Salicibibacter</taxon>
    </lineage>
</organism>
<protein>
    <submittedName>
        <fullName evidence="1">Uncharacterized protein</fullName>
    </submittedName>
</protein>
<accession>A0A7T6ZA99</accession>
<proteinExistence type="predicted"/>
<gene>
    <name evidence="1" type="ORF">HUG20_06820</name>
</gene>
<dbReference type="Proteomes" id="UP000595349">
    <property type="component" value="Chromosome"/>
</dbReference>
<dbReference type="KEGG" id="scib:HUG20_06820"/>
<dbReference type="AlphaFoldDB" id="A0A7T6ZA99"/>
<name>A0A7T6ZA99_9BACI</name>